<evidence type="ECO:0000256" key="2">
    <source>
        <dbReference type="ARBA" id="ARBA00022505"/>
    </source>
</evidence>
<protein>
    <submittedName>
        <fullName evidence="8">Sulfoxide reductase catalytic subunit YedY</fullName>
        <ecNumber evidence="8">1.8.-.-</ecNumber>
    </submittedName>
</protein>
<dbReference type="GO" id="GO:0043546">
    <property type="term" value="F:molybdopterin cofactor binding"/>
    <property type="evidence" value="ECO:0007669"/>
    <property type="project" value="TreeGrafter"/>
</dbReference>
<dbReference type="PANTHER" id="PTHR19372">
    <property type="entry name" value="SULFITE REDUCTASE"/>
    <property type="match status" value="1"/>
</dbReference>
<dbReference type="OrthoDB" id="9778777at2"/>
<accession>A0A399F048</accession>
<dbReference type="AlphaFoldDB" id="A0A399F048"/>
<name>A0A399F048_9DEIN</name>
<dbReference type="GO" id="GO:0008482">
    <property type="term" value="F:sulfite oxidase activity"/>
    <property type="evidence" value="ECO:0007669"/>
    <property type="project" value="TreeGrafter"/>
</dbReference>
<evidence type="ECO:0000313" key="9">
    <source>
        <dbReference type="Proteomes" id="UP000265341"/>
    </source>
</evidence>
<evidence type="ECO:0000256" key="3">
    <source>
        <dbReference type="ARBA" id="ARBA00022723"/>
    </source>
</evidence>
<evidence type="ECO:0000256" key="5">
    <source>
        <dbReference type="SAM" id="SignalP"/>
    </source>
</evidence>
<dbReference type="InterPro" id="IPR014756">
    <property type="entry name" value="Ig_E-set"/>
</dbReference>
<proteinExistence type="predicted"/>
<dbReference type="RefSeq" id="WP_119275667.1">
    <property type="nucleotide sequence ID" value="NZ_QWLA01000003.1"/>
</dbReference>
<feature type="chain" id="PRO_5017361046" evidence="5">
    <location>
        <begin position="21"/>
        <end position="437"/>
    </location>
</feature>
<dbReference type="InterPro" id="IPR008335">
    <property type="entry name" value="Mopterin_OxRdtase_euk"/>
</dbReference>
<dbReference type="Pfam" id="PF00174">
    <property type="entry name" value="Oxidored_molyb"/>
    <property type="match status" value="1"/>
</dbReference>
<keyword evidence="5" id="KW-0732">Signal</keyword>
<keyword evidence="3" id="KW-0479">Metal-binding</keyword>
<evidence type="ECO:0000259" key="7">
    <source>
        <dbReference type="Pfam" id="PF03404"/>
    </source>
</evidence>
<organism evidence="8 9">
    <name type="scientific">Calidithermus roseus</name>
    <dbReference type="NCBI Taxonomy" id="1644118"/>
    <lineage>
        <taxon>Bacteria</taxon>
        <taxon>Thermotogati</taxon>
        <taxon>Deinococcota</taxon>
        <taxon>Deinococci</taxon>
        <taxon>Thermales</taxon>
        <taxon>Thermaceae</taxon>
        <taxon>Calidithermus</taxon>
    </lineage>
</organism>
<dbReference type="SUPFAM" id="SSF56524">
    <property type="entry name" value="Oxidoreductase molybdopterin-binding domain"/>
    <property type="match status" value="1"/>
</dbReference>
<feature type="signal peptide" evidence="5">
    <location>
        <begin position="1"/>
        <end position="20"/>
    </location>
</feature>
<dbReference type="PANTHER" id="PTHR19372:SF7">
    <property type="entry name" value="SULFITE OXIDASE, MITOCHONDRIAL"/>
    <property type="match status" value="1"/>
</dbReference>
<dbReference type="SUPFAM" id="SSF81296">
    <property type="entry name" value="E set domains"/>
    <property type="match status" value="1"/>
</dbReference>
<dbReference type="FunFam" id="3.90.420.10:FF:000006">
    <property type="entry name" value="Sulfur dehydrogenase subunit SoxC"/>
    <property type="match status" value="1"/>
</dbReference>
<reference evidence="8 9" key="1">
    <citation type="submission" date="2018-08" db="EMBL/GenBank/DDBJ databases">
        <title>Meiothermus roseus NBRC 110900 genome sequencing project.</title>
        <authorList>
            <person name="Da Costa M.S."/>
            <person name="Albuquerque L."/>
            <person name="Raposo P."/>
            <person name="Froufe H.J.C."/>
            <person name="Barroso C.S."/>
            <person name="Egas C."/>
        </authorList>
    </citation>
    <scope>NUCLEOTIDE SEQUENCE [LARGE SCALE GENOMIC DNA]</scope>
    <source>
        <strain evidence="8 9">NBRC 110900</strain>
    </source>
</reference>
<feature type="domain" description="Oxidoreductase molybdopterin-binding" evidence="6">
    <location>
        <begin position="101"/>
        <end position="264"/>
    </location>
</feature>
<dbReference type="GO" id="GO:0020037">
    <property type="term" value="F:heme binding"/>
    <property type="evidence" value="ECO:0007669"/>
    <property type="project" value="TreeGrafter"/>
</dbReference>
<dbReference type="GO" id="GO:0006790">
    <property type="term" value="P:sulfur compound metabolic process"/>
    <property type="evidence" value="ECO:0007669"/>
    <property type="project" value="TreeGrafter"/>
</dbReference>
<comment type="cofactor">
    <cofactor evidence="1">
        <name>Mo-molybdopterin</name>
        <dbReference type="ChEBI" id="CHEBI:71302"/>
    </cofactor>
</comment>
<dbReference type="InterPro" id="IPR005066">
    <property type="entry name" value="MoCF_OxRdtse_dimer"/>
</dbReference>
<feature type="domain" description="Moybdenum cofactor oxidoreductase dimerisation" evidence="7">
    <location>
        <begin position="285"/>
        <end position="399"/>
    </location>
</feature>
<comment type="caution">
    <text evidence="8">The sequence shown here is derived from an EMBL/GenBank/DDBJ whole genome shotgun (WGS) entry which is preliminary data.</text>
</comment>
<dbReference type="EMBL" id="QWLA01000003">
    <property type="protein sequence ID" value="RIH89403.1"/>
    <property type="molecule type" value="Genomic_DNA"/>
</dbReference>
<dbReference type="EC" id="1.8.-.-" evidence="8"/>
<keyword evidence="9" id="KW-1185">Reference proteome</keyword>
<dbReference type="PRINTS" id="PR00407">
    <property type="entry name" value="EUMOPTERIN"/>
</dbReference>
<dbReference type="InterPro" id="IPR030835">
    <property type="entry name" value="Sulfite_DH_SoxC"/>
</dbReference>
<evidence type="ECO:0000313" key="8">
    <source>
        <dbReference type="EMBL" id="RIH89403.1"/>
    </source>
</evidence>
<gene>
    <name evidence="8" type="primary">yedY_1</name>
    <name evidence="8" type="ORF">Mrose_00303</name>
</gene>
<keyword evidence="4 8" id="KW-0560">Oxidoreductase</keyword>
<dbReference type="InterPro" id="IPR036374">
    <property type="entry name" value="OxRdtase_Mopterin-bd_sf"/>
</dbReference>
<dbReference type="InterPro" id="IPR000572">
    <property type="entry name" value="OxRdtase_Mopterin-bd_dom"/>
</dbReference>
<sequence>MNRRKLLRLLSQGLALGSFAKLSSATGQAPSPRSFSEKSFESMKTLGAPLREYGERSEFEKEVVRYISPNLRTRHSGADFTPLEKLEGVITPSSLHFERHHGGVPSVDPAEYRLVIHGLVERPLMFTLQDLKRFPSVTRTYFIECAGNGQNGYRNPPDPTLTATRSRGLMSNSSWTGVPLAILLKEAGVKAGARWLIPEGQDAAAYTRSLPLEKALEDVLVAYAQNGEALRPEQGYPVRLVVPGWEGSIQVKWLRRIEVADAPVMSKDETSEYTDVMADGTIRAFTWVMDPESIITYPSGQQAISRGFHEIRGLAWSGHGRIRRVEVSLDGGNSWKQASLEGPLEPLAAVRFKYNWVWDGKPTTIMSRATDEAGNTQPTPEEFFARWGRNNRYHYNAIQAWHVGADGKVLNGDKALPGALAPSRLGAAGRGGCGGEA</sequence>
<dbReference type="Proteomes" id="UP000265341">
    <property type="component" value="Unassembled WGS sequence"/>
</dbReference>
<keyword evidence="2" id="KW-0500">Molybdenum</keyword>
<evidence type="ECO:0000256" key="4">
    <source>
        <dbReference type="ARBA" id="ARBA00023002"/>
    </source>
</evidence>
<dbReference type="Gene3D" id="3.90.420.10">
    <property type="entry name" value="Oxidoreductase, molybdopterin-binding domain"/>
    <property type="match status" value="1"/>
</dbReference>
<evidence type="ECO:0000259" key="6">
    <source>
        <dbReference type="Pfam" id="PF00174"/>
    </source>
</evidence>
<dbReference type="NCBIfam" id="TIGR04555">
    <property type="entry name" value="sulfite_DH_soxC"/>
    <property type="match status" value="1"/>
</dbReference>
<dbReference type="Gene3D" id="2.60.40.650">
    <property type="match status" value="1"/>
</dbReference>
<dbReference type="Pfam" id="PF03404">
    <property type="entry name" value="Mo-co_dimer"/>
    <property type="match status" value="1"/>
</dbReference>
<evidence type="ECO:0000256" key="1">
    <source>
        <dbReference type="ARBA" id="ARBA00001924"/>
    </source>
</evidence>
<dbReference type="GO" id="GO:0030151">
    <property type="term" value="F:molybdenum ion binding"/>
    <property type="evidence" value="ECO:0007669"/>
    <property type="project" value="InterPro"/>
</dbReference>